<sequence>MAKKFGASASKAQITRGVSKSISLIEALLKIALINPKDSSKRVQRDIEYVGLCIIAAYTFYRGFKERKRLQIFEGFFLTATLGGVLLVTQFQANKK</sequence>
<gene>
    <name evidence="2" type="ORF">H9N25_13910</name>
</gene>
<dbReference type="EMBL" id="CP061171">
    <property type="protein sequence ID" value="QNR83068.1"/>
    <property type="molecule type" value="Genomic_DNA"/>
</dbReference>
<keyword evidence="1" id="KW-0812">Transmembrane</keyword>
<keyword evidence="3" id="KW-1185">Reference proteome</keyword>
<evidence type="ECO:0000256" key="1">
    <source>
        <dbReference type="SAM" id="Phobius"/>
    </source>
</evidence>
<accession>A0ABX6TDN0</accession>
<dbReference type="Proteomes" id="UP000516439">
    <property type="component" value="Chromosome"/>
</dbReference>
<feature type="transmembrane region" description="Helical" evidence="1">
    <location>
        <begin position="70"/>
        <end position="89"/>
    </location>
</feature>
<evidence type="ECO:0000313" key="2">
    <source>
        <dbReference type="EMBL" id="QNR83068.1"/>
    </source>
</evidence>
<keyword evidence="1" id="KW-0472">Membrane</keyword>
<reference evidence="2 3" key="1">
    <citation type="submission" date="2020-09" db="EMBL/GenBank/DDBJ databases">
        <title>Pedobacter sp. SW-16 isolated from soil near Yeocheon.</title>
        <authorList>
            <person name="Im H.S."/>
            <person name="Joung Y."/>
            <person name="Lee S.-S."/>
        </authorList>
    </citation>
    <scope>NUCLEOTIDE SEQUENCE [LARGE SCALE GENOMIC DNA]</scope>
    <source>
        <strain evidence="2 3">SW-16</strain>
    </source>
</reference>
<protein>
    <submittedName>
        <fullName evidence="2">Uncharacterized protein</fullName>
    </submittedName>
</protein>
<organism evidence="2 3">
    <name type="scientific">Pedobacter riviphilus</name>
    <dbReference type="NCBI Taxonomy" id="2766984"/>
    <lineage>
        <taxon>Bacteria</taxon>
        <taxon>Pseudomonadati</taxon>
        <taxon>Bacteroidota</taxon>
        <taxon>Sphingobacteriia</taxon>
        <taxon>Sphingobacteriales</taxon>
        <taxon>Sphingobacteriaceae</taxon>
        <taxon>Pedobacter</taxon>
    </lineage>
</organism>
<name>A0ABX6TDN0_9SPHI</name>
<proteinExistence type="predicted"/>
<evidence type="ECO:0000313" key="3">
    <source>
        <dbReference type="Proteomes" id="UP000516439"/>
    </source>
</evidence>
<dbReference type="RefSeq" id="WP_190326294.1">
    <property type="nucleotide sequence ID" value="NZ_CP061171.1"/>
</dbReference>
<keyword evidence="1" id="KW-1133">Transmembrane helix</keyword>